<protein>
    <submittedName>
        <fullName evidence="2">Uncharacterized protein</fullName>
    </submittedName>
</protein>
<keyword evidence="1" id="KW-0175">Coiled coil</keyword>
<dbReference type="AlphaFoldDB" id="A0A0W8IG36"/>
<dbReference type="STRING" id="317018.AVL63_02675"/>
<name>A0A0W8IG36_9MICC</name>
<keyword evidence="3" id="KW-1185">Reference proteome</keyword>
<evidence type="ECO:0000256" key="1">
    <source>
        <dbReference type="SAM" id="Coils"/>
    </source>
</evidence>
<gene>
    <name evidence="2" type="ORF">AVL63_02675</name>
</gene>
<evidence type="ECO:0000313" key="2">
    <source>
        <dbReference type="EMBL" id="KUG58945.1"/>
    </source>
</evidence>
<dbReference type="Proteomes" id="UP000054023">
    <property type="component" value="Unassembled WGS sequence"/>
</dbReference>
<comment type="caution">
    <text evidence="2">The sequence shown here is derived from an EMBL/GenBank/DDBJ whole genome shotgun (WGS) entry which is preliminary data.</text>
</comment>
<dbReference type="EMBL" id="LQBM01000003">
    <property type="protein sequence ID" value="KUG58945.1"/>
    <property type="molecule type" value="Genomic_DNA"/>
</dbReference>
<feature type="coiled-coil region" evidence="1">
    <location>
        <begin position="1"/>
        <end position="28"/>
    </location>
</feature>
<dbReference type="RefSeq" id="WP_058888628.1">
    <property type="nucleotide sequence ID" value="NZ_LQBM01000003.1"/>
</dbReference>
<organism evidence="2 3">
    <name type="scientific">Nesterenkonia jeotgali</name>
    <dbReference type="NCBI Taxonomy" id="317018"/>
    <lineage>
        <taxon>Bacteria</taxon>
        <taxon>Bacillati</taxon>
        <taxon>Actinomycetota</taxon>
        <taxon>Actinomycetes</taxon>
        <taxon>Micrococcales</taxon>
        <taxon>Micrococcaceae</taxon>
        <taxon>Nesterenkonia</taxon>
    </lineage>
</organism>
<accession>A0A0W8IG36</accession>
<sequence>MITYIETAQDADRARAELEEEWNKLHNSAAASWHQTKELGYKEASLHTEKVEAALVNVKHLEALLIWWQERPCRGSADQCNHMVRADDQCGTAALPHEAKCDEHMAGESRWSRTHEEDDCCLAHCDGAEHTVDSIVTKEAA</sequence>
<reference evidence="3" key="1">
    <citation type="submission" date="2015-12" db="EMBL/GenBank/DDBJ databases">
        <authorList>
            <person name="Nair G.R."/>
            <person name="Kaur G."/>
            <person name="Mayilraj S."/>
        </authorList>
    </citation>
    <scope>NUCLEOTIDE SEQUENCE [LARGE SCALE GENOMIC DNA]</scope>
    <source>
        <strain evidence="3">CD08_7</strain>
    </source>
</reference>
<dbReference type="OrthoDB" id="9998371at2"/>
<evidence type="ECO:0000313" key="3">
    <source>
        <dbReference type="Proteomes" id="UP000054023"/>
    </source>
</evidence>
<proteinExistence type="predicted"/>